<feature type="transmembrane region" description="Helical" evidence="1">
    <location>
        <begin position="160"/>
        <end position="187"/>
    </location>
</feature>
<organism evidence="2 3">
    <name type="scientific">Candidatus Roizmanbacteria bacterium RIFCSPLOWO2_01_FULL_37_12</name>
    <dbReference type="NCBI Taxonomy" id="1802056"/>
    <lineage>
        <taxon>Bacteria</taxon>
        <taxon>Candidatus Roizmaniibacteriota</taxon>
    </lineage>
</organism>
<feature type="transmembrane region" description="Helical" evidence="1">
    <location>
        <begin position="207"/>
        <end position="240"/>
    </location>
</feature>
<reference evidence="2 3" key="1">
    <citation type="journal article" date="2016" name="Nat. Commun.">
        <title>Thousands of microbial genomes shed light on interconnected biogeochemical processes in an aquifer system.</title>
        <authorList>
            <person name="Anantharaman K."/>
            <person name="Brown C.T."/>
            <person name="Hug L.A."/>
            <person name="Sharon I."/>
            <person name="Castelle C.J."/>
            <person name="Probst A.J."/>
            <person name="Thomas B.C."/>
            <person name="Singh A."/>
            <person name="Wilkins M.J."/>
            <person name="Karaoz U."/>
            <person name="Brodie E.L."/>
            <person name="Williams K.H."/>
            <person name="Hubbard S.S."/>
            <person name="Banfield J.F."/>
        </authorList>
    </citation>
    <scope>NUCLEOTIDE SEQUENCE [LARGE SCALE GENOMIC DNA]</scope>
</reference>
<comment type="caution">
    <text evidence="2">The sequence shown here is derived from an EMBL/GenBank/DDBJ whole genome shotgun (WGS) entry which is preliminary data.</text>
</comment>
<feature type="transmembrane region" description="Helical" evidence="1">
    <location>
        <begin position="100"/>
        <end position="123"/>
    </location>
</feature>
<protein>
    <submittedName>
        <fullName evidence="2">Uncharacterized protein</fullName>
    </submittedName>
</protein>
<dbReference type="EMBL" id="MGAG01000015">
    <property type="protein sequence ID" value="OGK41076.1"/>
    <property type="molecule type" value="Genomic_DNA"/>
</dbReference>
<proteinExistence type="predicted"/>
<feature type="transmembrane region" description="Helical" evidence="1">
    <location>
        <begin position="12"/>
        <end position="41"/>
    </location>
</feature>
<evidence type="ECO:0000313" key="2">
    <source>
        <dbReference type="EMBL" id="OGK41076.1"/>
    </source>
</evidence>
<feature type="transmembrane region" description="Helical" evidence="1">
    <location>
        <begin position="53"/>
        <end position="70"/>
    </location>
</feature>
<feature type="transmembrane region" description="Helical" evidence="1">
    <location>
        <begin position="129"/>
        <end position="148"/>
    </location>
</feature>
<sequence length="255" mass="29338">MVRLLKTPKMKMIFALLFIFITASTGLFYRFLFSLLFAVAVDMTLLKIRKIDYFFPSAGIISAIIINLLLAPNLSFFELLLTILIAIVSKHFLRINKKHILNPAAIGLFLGGLIFGHGVSWWAVSWQQLTFPFFTFLILLLPGYISCFKMRRFKIVASFLLIYNLYYLIFARTITLFDPTVLFFSLVMLSEPMTTPSNYKSQFLFGIFVSVITLLISFQASIFIPDPLIVALLVGNAVFFKWRENWLVLKLKKKV</sequence>
<name>A0A1F7ICK1_9BACT</name>
<keyword evidence="1" id="KW-0812">Transmembrane</keyword>
<dbReference type="AlphaFoldDB" id="A0A1F7ICK1"/>
<dbReference type="Proteomes" id="UP000177698">
    <property type="component" value="Unassembled WGS sequence"/>
</dbReference>
<dbReference type="STRING" id="1802056.A2954_06100"/>
<accession>A0A1F7ICK1</accession>
<keyword evidence="1" id="KW-1133">Transmembrane helix</keyword>
<keyword evidence="1" id="KW-0472">Membrane</keyword>
<evidence type="ECO:0000256" key="1">
    <source>
        <dbReference type="SAM" id="Phobius"/>
    </source>
</evidence>
<evidence type="ECO:0000313" key="3">
    <source>
        <dbReference type="Proteomes" id="UP000177698"/>
    </source>
</evidence>
<gene>
    <name evidence="2" type="ORF">A2954_06100</name>
</gene>